<keyword evidence="5" id="KW-1185">Reference proteome</keyword>
<sequence>MTVAASPNHIADSVIRDFTSFTTQVRYTDVGDAAVSAAKRCLVDALGCALGAQETDVMRALRTVASTATSSRAATVFGTTIRTTPDLAAFVNGSAIRCLDFNDDYFGTDESNAKGDTGPHPSDNLGGVLAAAQVSGATGADALLGVIIAYEVCGQLVDEVVLRGNGWDHPTFHSIATSAAAARLLGLSRAQTADAIRIASVANICLFETRVGSISNWKGLAGPNGSRNGLFAAMLAEAGITGPEMAFEGARGFMRQLDHRFSLGPFGGKGRPFRVENTYFKHLPLRYELQLPVQLALKLREVVDPREIASLKVYLEHKSVASREAEPALWRPSGRETADHSGPYLIAAALVDGGITEATFEPGRYLDPKLLSVTDTIELIEDTTYTASFPWQMACRFEVRTEDGRSLTIRGENPKGHPQNPMSDAELTAKFLGQVEPRLGEDRARELLRALWSLEHESSLDRLFNLMTPGR</sequence>
<dbReference type="InterPro" id="IPR042183">
    <property type="entry name" value="MmgE/PrpD_sf_1"/>
</dbReference>
<feature type="domain" description="MmgE/PrpD C-terminal" evidence="3">
    <location>
        <begin position="288"/>
        <end position="452"/>
    </location>
</feature>
<dbReference type="Proteomes" id="UP000295388">
    <property type="component" value="Unassembled WGS sequence"/>
</dbReference>
<reference evidence="4 5" key="1">
    <citation type="submission" date="2019-03" db="EMBL/GenBank/DDBJ databases">
        <title>Genomic Encyclopedia of Type Strains, Phase III (KMG-III): the genomes of soil and plant-associated and newly described type strains.</title>
        <authorList>
            <person name="Whitman W."/>
        </authorList>
    </citation>
    <scope>NUCLEOTIDE SEQUENCE [LARGE SCALE GENOMIC DNA]</scope>
    <source>
        <strain evidence="4 5">VKM Ac-2527</strain>
    </source>
</reference>
<proteinExistence type="inferred from homology"/>
<dbReference type="PANTHER" id="PTHR16943:SF8">
    <property type="entry name" value="2-METHYLCITRATE DEHYDRATASE"/>
    <property type="match status" value="1"/>
</dbReference>
<dbReference type="EMBL" id="SNWQ01000003">
    <property type="protein sequence ID" value="TDO51663.1"/>
    <property type="molecule type" value="Genomic_DNA"/>
</dbReference>
<dbReference type="OrthoDB" id="9797528at2"/>
<feature type="domain" description="MmgE/PrpD N-terminal" evidence="2">
    <location>
        <begin position="17"/>
        <end position="258"/>
    </location>
</feature>
<comment type="caution">
    <text evidence="4">The sequence shown here is derived from an EMBL/GenBank/DDBJ whole genome shotgun (WGS) entry which is preliminary data.</text>
</comment>
<evidence type="ECO:0000313" key="5">
    <source>
        <dbReference type="Proteomes" id="UP000295388"/>
    </source>
</evidence>
<evidence type="ECO:0000313" key="4">
    <source>
        <dbReference type="EMBL" id="TDO51663.1"/>
    </source>
</evidence>
<dbReference type="RefSeq" id="WP_133799571.1">
    <property type="nucleotide sequence ID" value="NZ_SNWQ01000003.1"/>
</dbReference>
<accession>A0A4R6KKH7</accession>
<name>A0A4R6KKH7_9ACTN</name>
<organism evidence="4 5">
    <name type="scientific">Kribbella caucasensis</name>
    <dbReference type="NCBI Taxonomy" id="2512215"/>
    <lineage>
        <taxon>Bacteria</taxon>
        <taxon>Bacillati</taxon>
        <taxon>Actinomycetota</taxon>
        <taxon>Actinomycetes</taxon>
        <taxon>Propionibacteriales</taxon>
        <taxon>Kribbellaceae</taxon>
        <taxon>Kribbella</taxon>
    </lineage>
</organism>
<dbReference type="GO" id="GO:0016829">
    <property type="term" value="F:lyase activity"/>
    <property type="evidence" value="ECO:0007669"/>
    <property type="project" value="InterPro"/>
</dbReference>
<dbReference type="InterPro" id="IPR036148">
    <property type="entry name" value="MmgE/PrpD_sf"/>
</dbReference>
<comment type="similarity">
    <text evidence="1">Belongs to the PrpD family.</text>
</comment>
<dbReference type="Pfam" id="PF03972">
    <property type="entry name" value="MmgE_PrpD_N"/>
    <property type="match status" value="1"/>
</dbReference>
<dbReference type="Pfam" id="PF19305">
    <property type="entry name" value="MmgE_PrpD_C"/>
    <property type="match status" value="1"/>
</dbReference>
<evidence type="ECO:0000259" key="3">
    <source>
        <dbReference type="Pfam" id="PF19305"/>
    </source>
</evidence>
<dbReference type="InterPro" id="IPR045337">
    <property type="entry name" value="MmgE_PrpD_C"/>
</dbReference>
<dbReference type="InterPro" id="IPR005656">
    <property type="entry name" value="MmgE_PrpD"/>
</dbReference>
<dbReference type="PANTHER" id="PTHR16943">
    <property type="entry name" value="2-METHYLCITRATE DEHYDRATASE-RELATED"/>
    <property type="match status" value="1"/>
</dbReference>
<dbReference type="SUPFAM" id="SSF103378">
    <property type="entry name" value="2-methylcitrate dehydratase PrpD"/>
    <property type="match status" value="1"/>
</dbReference>
<dbReference type="AlphaFoldDB" id="A0A4R6KKH7"/>
<evidence type="ECO:0000256" key="1">
    <source>
        <dbReference type="ARBA" id="ARBA00006174"/>
    </source>
</evidence>
<gene>
    <name evidence="4" type="ORF">EV643_103402</name>
</gene>
<dbReference type="InterPro" id="IPR042188">
    <property type="entry name" value="MmgE/PrpD_sf_2"/>
</dbReference>
<dbReference type="Gene3D" id="3.30.1330.120">
    <property type="entry name" value="2-methylcitrate dehydratase PrpD"/>
    <property type="match status" value="1"/>
</dbReference>
<protein>
    <submittedName>
        <fullName evidence="4">2-methylcitrate dehydratase</fullName>
    </submittedName>
</protein>
<evidence type="ECO:0000259" key="2">
    <source>
        <dbReference type="Pfam" id="PF03972"/>
    </source>
</evidence>
<dbReference type="Gene3D" id="1.10.4100.10">
    <property type="entry name" value="2-methylcitrate dehydratase PrpD"/>
    <property type="match status" value="1"/>
</dbReference>
<dbReference type="InterPro" id="IPR045336">
    <property type="entry name" value="MmgE_PrpD_N"/>
</dbReference>